<evidence type="ECO:0000259" key="1">
    <source>
        <dbReference type="Pfam" id="PF05050"/>
    </source>
</evidence>
<dbReference type="Gene3D" id="3.40.50.150">
    <property type="entry name" value="Vaccinia Virus protein VP39"/>
    <property type="match status" value="1"/>
</dbReference>
<evidence type="ECO:0000313" key="2">
    <source>
        <dbReference type="EMBL" id="GAX85603.1"/>
    </source>
</evidence>
<comment type="caution">
    <text evidence="2">The sequence shown here is derived from an EMBL/GenBank/DDBJ whole genome shotgun (WGS) entry which is preliminary data.</text>
</comment>
<dbReference type="Pfam" id="PF05050">
    <property type="entry name" value="Methyltransf_21"/>
    <property type="match status" value="1"/>
</dbReference>
<proteinExistence type="predicted"/>
<dbReference type="SUPFAM" id="SSF53335">
    <property type="entry name" value="S-adenosyl-L-methionine-dependent methyltransferases"/>
    <property type="match status" value="1"/>
</dbReference>
<dbReference type="InterPro" id="IPR052514">
    <property type="entry name" value="SAM-dependent_MTase"/>
</dbReference>
<feature type="domain" description="Methyltransferase FkbM" evidence="1">
    <location>
        <begin position="35"/>
        <end position="107"/>
    </location>
</feature>
<dbReference type="PANTHER" id="PTHR34203">
    <property type="entry name" value="METHYLTRANSFERASE, FKBM FAMILY PROTEIN"/>
    <property type="match status" value="1"/>
</dbReference>
<dbReference type="InterPro" id="IPR029063">
    <property type="entry name" value="SAM-dependent_MTases_sf"/>
</dbReference>
<dbReference type="InterPro" id="IPR006342">
    <property type="entry name" value="FkbM_mtfrase"/>
</dbReference>
<reference evidence="2 3" key="1">
    <citation type="submission" date="2017-08" db="EMBL/GenBank/DDBJ databases">
        <title>Acidophilic green algal genome provides insights into adaptation to an acidic environment.</title>
        <authorList>
            <person name="Hirooka S."/>
            <person name="Hirose Y."/>
            <person name="Kanesaki Y."/>
            <person name="Higuchi S."/>
            <person name="Fujiwara T."/>
            <person name="Onuma R."/>
            <person name="Era A."/>
            <person name="Ohbayashi R."/>
            <person name="Uzuka A."/>
            <person name="Nozaki H."/>
            <person name="Yoshikawa H."/>
            <person name="Miyagishima S.Y."/>
        </authorList>
    </citation>
    <scope>NUCLEOTIDE SEQUENCE [LARGE SCALE GENOMIC DNA]</scope>
    <source>
        <strain evidence="2 3">NIES-2499</strain>
    </source>
</reference>
<protein>
    <recommendedName>
        <fullName evidence="1">Methyltransferase FkbM domain-containing protein</fullName>
    </recommendedName>
</protein>
<sequence length="304" mass="33586">VSHVGGSDMEMVVPSHGIWGTAGIDGLNIDKAIHSSNNVKISVPSIRLEDVVKEDVLLLKVDVEGWEWSVMKGAQALLKNYNVENIIMEYSPGVPERNFRHEEVKSTIIMLMDMIDSGYRIGNIGEQNKHDDRNLSAPLETLTEVTKGNLVYDLEDARRFKAGVLGCPIPKELFPFPGWQLCMGLPEDASPYSFRSILGHNTNIWAAKPSSTLHPLKGVVGMMAPGTDNKVYFVEPGELGMGSRVCAHIDPKVQVRHRCKCTNSTVCGNESVVVVEMAQQGKLPSNYILQDGTDVIKIFRKSLR</sequence>
<accession>A0A250XRG6</accession>
<feature type="non-terminal residue" evidence="2">
    <location>
        <position position="1"/>
    </location>
</feature>
<gene>
    <name evidence="2" type="ORF">CEUSTIGMA_g13018.t1</name>
</gene>
<dbReference type="PANTHER" id="PTHR34203:SF13">
    <property type="entry name" value="EXPRESSED PROTEIN"/>
    <property type="match status" value="1"/>
</dbReference>
<dbReference type="OrthoDB" id="411251at2759"/>
<organism evidence="2 3">
    <name type="scientific">Chlamydomonas eustigma</name>
    <dbReference type="NCBI Taxonomy" id="1157962"/>
    <lineage>
        <taxon>Eukaryota</taxon>
        <taxon>Viridiplantae</taxon>
        <taxon>Chlorophyta</taxon>
        <taxon>core chlorophytes</taxon>
        <taxon>Chlorophyceae</taxon>
        <taxon>CS clade</taxon>
        <taxon>Chlamydomonadales</taxon>
        <taxon>Chlamydomonadaceae</taxon>
        <taxon>Chlamydomonas</taxon>
    </lineage>
</organism>
<evidence type="ECO:0000313" key="3">
    <source>
        <dbReference type="Proteomes" id="UP000232323"/>
    </source>
</evidence>
<name>A0A250XRG6_9CHLO</name>
<dbReference type="AlphaFoldDB" id="A0A250XRG6"/>
<keyword evidence="3" id="KW-1185">Reference proteome</keyword>
<dbReference type="EMBL" id="BEGY01000180">
    <property type="protein sequence ID" value="GAX85603.1"/>
    <property type="molecule type" value="Genomic_DNA"/>
</dbReference>
<dbReference type="Proteomes" id="UP000232323">
    <property type="component" value="Unassembled WGS sequence"/>
</dbReference>